<dbReference type="STRING" id="1385369.N825_25465"/>
<comment type="caution">
    <text evidence="1">The sequence shown here is derived from an EMBL/GenBank/DDBJ whole genome shotgun (WGS) entry which is preliminary data.</text>
</comment>
<name>W9GVX2_9PROT</name>
<sequence length="154" mass="16699">MASDRIHVTNAAGQTVFDTNRRMFAITNLLTGTVSIADKPSNNNRMQRATTVLGSINSEADFVMGQVKAVSAPAGGGLPNVGVFSAGGTIVWGWYREDVQRTMRGLWTITFRAVSGQLLLEEEWWNQNSGTHPSLNLTLVGGTLSYRIHAGTFI</sequence>
<keyword evidence="2" id="KW-1185">Reference proteome</keyword>
<reference evidence="1 2" key="1">
    <citation type="submission" date="2013-08" db="EMBL/GenBank/DDBJ databases">
        <title>The genome sequence of Skermanella stibiiresistens.</title>
        <authorList>
            <person name="Zhu W."/>
            <person name="Wang G."/>
        </authorList>
    </citation>
    <scope>NUCLEOTIDE SEQUENCE [LARGE SCALE GENOMIC DNA]</scope>
    <source>
        <strain evidence="1 2">SB22</strain>
    </source>
</reference>
<dbReference type="EMBL" id="AVFL01000036">
    <property type="protein sequence ID" value="EWY36786.1"/>
    <property type="molecule type" value="Genomic_DNA"/>
</dbReference>
<dbReference type="Proteomes" id="UP000019486">
    <property type="component" value="Unassembled WGS sequence"/>
</dbReference>
<evidence type="ECO:0000313" key="2">
    <source>
        <dbReference type="Proteomes" id="UP000019486"/>
    </source>
</evidence>
<protein>
    <submittedName>
        <fullName evidence="1">Uncharacterized protein</fullName>
    </submittedName>
</protein>
<evidence type="ECO:0000313" key="1">
    <source>
        <dbReference type="EMBL" id="EWY36786.1"/>
    </source>
</evidence>
<proteinExistence type="predicted"/>
<organism evidence="1 2">
    <name type="scientific">Skermanella stibiiresistens SB22</name>
    <dbReference type="NCBI Taxonomy" id="1385369"/>
    <lineage>
        <taxon>Bacteria</taxon>
        <taxon>Pseudomonadati</taxon>
        <taxon>Pseudomonadota</taxon>
        <taxon>Alphaproteobacteria</taxon>
        <taxon>Rhodospirillales</taxon>
        <taxon>Azospirillaceae</taxon>
        <taxon>Skermanella</taxon>
    </lineage>
</organism>
<accession>W9GVX2</accession>
<dbReference type="AlphaFoldDB" id="W9GVX2"/>
<gene>
    <name evidence="1" type="ORF">N825_25465</name>
</gene>